<feature type="transmembrane region" description="Helical" evidence="18">
    <location>
        <begin position="103"/>
        <end position="122"/>
    </location>
</feature>
<dbReference type="AlphaFoldDB" id="E9HRQ6"/>
<comment type="catalytic activity">
    <reaction evidence="15">
        <text>5alpha-pregnane-3,20-dione + NADP(+) = progesterone + NADPH + H(+)</text>
        <dbReference type="Rhea" id="RHEA:21952"/>
        <dbReference type="ChEBI" id="CHEBI:15378"/>
        <dbReference type="ChEBI" id="CHEBI:17026"/>
        <dbReference type="ChEBI" id="CHEBI:28952"/>
        <dbReference type="ChEBI" id="CHEBI:57783"/>
        <dbReference type="ChEBI" id="CHEBI:58349"/>
        <dbReference type="EC" id="1.3.1.22"/>
    </reaction>
    <physiologicalReaction direction="right-to-left" evidence="15">
        <dbReference type="Rhea" id="RHEA:21954"/>
    </physiologicalReaction>
</comment>
<keyword evidence="8" id="KW-0521">NADP</keyword>
<dbReference type="PhylomeDB" id="E9HRQ6"/>
<evidence type="ECO:0000256" key="6">
    <source>
        <dbReference type="ARBA" id="ARBA00022824"/>
    </source>
</evidence>
<dbReference type="Proteomes" id="UP000000305">
    <property type="component" value="Unassembled WGS sequence"/>
</dbReference>
<dbReference type="eggNOG" id="KOG1638">
    <property type="taxonomic scope" value="Eukaryota"/>
</dbReference>
<dbReference type="InterPro" id="IPR016636">
    <property type="entry name" value="3-oxo-5-alpha-steroid_4-DH"/>
</dbReference>
<evidence type="ECO:0000256" key="16">
    <source>
        <dbReference type="ARBA" id="ARBA00049166"/>
    </source>
</evidence>
<feature type="transmembrane region" description="Helical" evidence="18">
    <location>
        <begin position="134"/>
        <end position="153"/>
    </location>
</feature>
<dbReference type="EMBL" id="GL732740">
    <property type="protein sequence ID" value="EFX65581.1"/>
    <property type="molecule type" value="Genomic_DNA"/>
</dbReference>
<dbReference type="GO" id="GO:0007548">
    <property type="term" value="P:sex differentiation"/>
    <property type="evidence" value="ECO:0007669"/>
    <property type="project" value="UniProtKB-KW"/>
</dbReference>
<evidence type="ECO:0000256" key="17">
    <source>
        <dbReference type="ARBA" id="ARBA00049397"/>
    </source>
</evidence>
<comment type="similarity">
    <text evidence="3 18">Belongs to the steroid 5-alpha reductase family.</text>
</comment>
<evidence type="ECO:0000256" key="2">
    <source>
        <dbReference type="ARBA" id="ARBA00004477"/>
    </source>
</evidence>
<dbReference type="InterPro" id="IPR001104">
    <property type="entry name" value="3-oxo-5_a-steroid_4-DH_C"/>
</dbReference>
<protein>
    <recommendedName>
        <fullName evidence="18">3-oxo-5alpha-steroid 4-dehydrogenase (NADP(+))</fullName>
        <ecNumber evidence="18">1.3.1.22</ecNumber>
    </recommendedName>
</protein>
<feature type="transmembrane region" description="Helical" evidence="18">
    <location>
        <begin position="165"/>
        <end position="184"/>
    </location>
</feature>
<dbReference type="OrthoDB" id="5788137at2759"/>
<dbReference type="GO" id="GO:0006694">
    <property type="term" value="P:steroid biosynthetic process"/>
    <property type="evidence" value="ECO:0000318"/>
    <property type="project" value="GO_Central"/>
</dbReference>
<dbReference type="PANTHER" id="PTHR10556:SF57">
    <property type="entry name" value="3-OXO-5-ALPHA-STEROID 4-DEHYDROGENASE 1"/>
    <property type="match status" value="1"/>
</dbReference>
<comment type="function">
    <text evidence="14">Converts testosterone into 5-alpha-dihydrotestosterone and progesterone or corticosterone into their corresponding 5-alpha-3-oxosteroids. It plays a central role in sexual differentiation and androgen physiology.</text>
</comment>
<dbReference type="FunFam" id="1.20.120.1630:FF:000002">
    <property type="entry name" value="Steroid 5 alpha-reductase 1"/>
    <property type="match status" value="1"/>
</dbReference>
<evidence type="ECO:0000259" key="19">
    <source>
        <dbReference type="Pfam" id="PF02544"/>
    </source>
</evidence>
<keyword evidence="4 18" id="KW-0812">Transmembrane</keyword>
<dbReference type="Gene3D" id="1.20.120.1630">
    <property type="match status" value="1"/>
</dbReference>
<keyword evidence="21" id="KW-1185">Reference proteome</keyword>
<name>E9HRQ6_DAPPU</name>
<keyword evidence="5" id="KW-0221">Differentiation</keyword>
<evidence type="ECO:0000256" key="1">
    <source>
        <dbReference type="ARBA" id="ARBA00004154"/>
    </source>
</evidence>
<dbReference type="PROSITE" id="PS50244">
    <property type="entry name" value="S5A_REDUCTASE"/>
    <property type="match status" value="1"/>
</dbReference>
<evidence type="ECO:0000256" key="12">
    <source>
        <dbReference type="ARBA" id="ARBA00023098"/>
    </source>
</evidence>
<comment type="subcellular location">
    <subcellularLocation>
        <location evidence="2">Endoplasmic reticulum membrane</location>
        <topology evidence="2">Multi-pass membrane protein</topology>
    </subcellularLocation>
    <subcellularLocation>
        <location evidence="1">Microsome membrane</location>
        <topology evidence="1">Multi-pass membrane protein</topology>
    </subcellularLocation>
</comment>
<comment type="catalytic activity">
    <reaction evidence="18">
        <text>a 3-oxo-5alpha-steroid + NADP(+) = a 3-oxo-Delta(4)-steroid + NADPH + H(+)</text>
        <dbReference type="Rhea" id="RHEA:54384"/>
        <dbReference type="ChEBI" id="CHEBI:13601"/>
        <dbReference type="ChEBI" id="CHEBI:15378"/>
        <dbReference type="ChEBI" id="CHEBI:47909"/>
        <dbReference type="ChEBI" id="CHEBI:57783"/>
        <dbReference type="ChEBI" id="CHEBI:58349"/>
        <dbReference type="EC" id="1.3.1.22"/>
    </reaction>
</comment>
<evidence type="ECO:0000256" key="14">
    <source>
        <dbReference type="ARBA" id="ARBA00037789"/>
    </source>
</evidence>
<feature type="transmembrane region" description="Helical" evidence="18">
    <location>
        <begin position="80"/>
        <end position="97"/>
    </location>
</feature>
<evidence type="ECO:0000256" key="3">
    <source>
        <dbReference type="ARBA" id="ARBA00007742"/>
    </source>
</evidence>
<keyword evidence="11" id="KW-0560">Oxidoreductase</keyword>
<keyword evidence="6" id="KW-0256">Endoplasmic reticulum</keyword>
<reference evidence="20 21" key="1">
    <citation type="journal article" date="2011" name="Science">
        <title>The ecoresponsive genome of Daphnia pulex.</title>
        <authorList>
            <person name="Colbourne J.K."/>
            <person name="Pfrender M.E."/>
            <person name="Gilbert D."/>
            <person name="Thomas W.K."/>
            <person name="Tucker A."/>
            <person name="Oakley T.H."/>
            <person name="Tokishita S."/>
            <person name="Aerts A."/>
            <person name="Arnold G.J."/>
            <person name="Basu M.K."/>
            <person name="Bauer D.J."/>
            <person name="Caceres C.E."/>
            <person name="Carmel L."/>
            <person name="Casola C."/>
            <person name="Choi J.H."/>
            <person name="Detter J.C."/>
            <person name="Dong Q."/>
            <person name="Dusheyko S."/>
            <person name="Eads B.D."/>
            <person name="Frohlich T."/>
            <person name="Geiler-Samerotte K.A."/>
            <person name="Gerlach D."/>
            <person name="Hatcher P."/>
            <person name="Jogdeo S."/>
            <person name="Krijgsveld J."/>
            <person name="Kriventseva E.V."/>
            <person name="Kultz D."/>
            <person name="Laforsch C."/>
            <person name="Lindquist E."/>
            <person name="Lopez J."/>
            <person name="Manak J.R."/>
            <person name="Muller J."/>
            <person name="Pangilinan J."/>
            <person name="Patwardhan R.P."/>
            <person name="Pitluck S."/>
            <person name="Pritham E.J."/>
            <person name="Rechtsteiner A."/>
            <person name="Rho M."/>
            <person name="Rogozin I.B."/>
            <person name="Sakarya O."/>
            <person name="Salamov A."/>
            <person name="Schaack S."/>
            <person name="Shapiro H."/>
            <person name="Shiga Y."/>
            <person name="Skalitzky C."/>
            <person name="Smith Z."/>
            <person name="Souvorov A."/>
            <person name="Sung W."/>
            <person name="Tang Z."/>
            <person name="Tsuchiya D."/>
            <person name="Tu H."/>
            <person name="Vos H."/>
            <person name="Wang M."/>
            <person name="Wolf Y.I."/>
            <person name="Yamagata H."/>
            <person name="Yamada T."/>
            <person name="Ye Y."/>
            <person name="Shaw J.R."/>
            <person name="Andrews J."/>
            <person name="Crease T.J."/>
            <person name="Tang H."/>
            <person name="Lucas S.M."/>
            <person name="Robertson H.M."/>
            <person name="Bork P."/>
            <person name="Koonin E.V."/>
            <person name="Zdobnov E.M."/>
            <person name="Grigoriev I.V."/>
            <person name="Lynch M."/>
            <person name="Boore J.L."/>
        </authorList>
    </citation>
    <scope>NUCLEOTIDE SEQUENCE [LARGE SCALE GENOMIC DNA]</scope>
</reference>
<dbReference type="HOGENOM" id="CLU_065395_1_1_1"/>
<dbReference type="GO" id="GO:0005789">
    <property type="term" value="C:endoplasmic reticulum membrane"/>
    <property type="evidence" value="ECO:0007669"/>
    <property type="project" value="UniProtKB-SubCell"/>
</dbReference>
<dbReference type="EC" id="1.3.1.22" evidence="18"/>
<keyword evidence="12" id="KW-0443">Lipid metabolism</keyword>
<evidence type="ECO:0000256" key="5">
    <source>
        <dbReference type="ARBA" id="ARBA00022782"/>
    </source>
</evidence>
<evidence type="ECO:0000256" key="13">
    <source>
        <dbReference type="ARBA" id="ARBA00023136"/>
    </source>
</evidence>
<dbReference type="GO" id="GO:0042446">
    <property type="term" value="P:hormone biosynthetic process"/>
    <property type="evidence" value="ECO:0000318"/>
    <property type="project" value="GO_Central"/>
</dbReference>
<keyword evidence="7" id="KW-0492">Microsome</keyword>
<evidence type="ECO:0000256" key="4">
    <source>
        <dbReference type="ARBA" id="ARBA00022692"/>
    </source>
</evidence>
<dbReference type="KEGG" id="dpx:DAPPUDRAFT_303574"/>
<accession>E9HRQ6</accession>
<evidence type="ECO:0000256" key="18">
    <source>
        <dbReference type="PIRNR" id="PIRNR015596"/>
    </source>
</evidence>
<dbReference type="PIRSF" id="PIRSF015596">
    <property type="entry name" value="5_alpha-SR2"/>
    <property type="match status" value="1"/>
</dbReference>
<evidence type="ECO:0000313" key="21">
    <source>
        <dbReference type="Proteomes" id="UP000000305"/>
    </source>
</evidence>
<evidence type="ECO:0000256" key="10">
    <source>
        <dbReference type="ARBA" id="ARBA00022989"/>
    </source>
</evidence>
<keyword evidence="9" id="KW-0726">Sexual differentiation</keyword>
<keyword evidence="10 18" id="KW-1133">Transmembrane helix</keyword>
<dbReference type="GO" id="GO:0030154">
    <property type="term" value="P:cell differentiation"/>
    <property type="evidence" value="ECO:0007669"/>
    <property type="project" value="UniProtKB-KW"/>
</dbReference>
<evidence type="ECO:0000256" key="11">
    <source>
        <dbReference type="ARBA" id="ARBA00023002"/>
    </source>
</evidence>
<dbReference type="InParanoid" id="E9HRQ6"/>
<dbReference type="GO" id="GO:0006702">
    <property type="term" value="P:androgen biosynthetic process"/>
    <property type="evidence" value="ECO:0007669"/>
    <property type="project" value="UniProtKB-ARBA"/>
</dbReference>
<organism evidence="20 21">
    <name type="scientific">Daphnia pulex</name>
    <name type="common">Water flea</name>
    <dbReference type="NCBI Taxonomy" id="6669"/>
    <lineage>
        <taxon>Eukaryota</taxon>
        <taxon>Metazoa</taxon>
        <taxon>Ecdysozoa</taxon>
        <taxon>Arthropoda</taxon>
        <taxon>Crustacea</taxon>
        <taxon>Branchiopoda</taxon>
        <taxon>Diplostraca</taxon>
        <taxon>Cladocera</taxon>
        <taxon>Anomopoda</taxon>
        <taxon>Daphniidae</taxon>
        <taxon>Daphnia</taxon>
    </lineage>
</organism>
<dbReference type="STRING" id="6669.E9HRQ6"/>
<comment type="catalytic activity">
    <reaction evidence="16">
        <text>androst-4-ene-3,17-dione + NADPH + H(+) = 5alpha-androstan-3,17-dione + NADP(+)</text>
        <dbReference type="Rhea" id="RHEA:50816"/>
        <dbReference type="ChEBI" id="CHEBI:15378"/>
        <dbReference type="ChEBI" id="CHEBI:15994"/>
        <dbReference type="ChEBI" id="CHEBI:16422"/>
        <dbReference type="ChEBI" id="CHEBI:57783"/>
        <dbReference type="ChEBI" id="CHEBI:58349"/>
    </reaction>
    <physiologicalReaction direction="left-to-right" evidence="16">
        <dbReference type="Rhea" id="RHEA:50817"/>
    </physiologicalReaction>
</comment>
<keyword evidence="13 18" id="KW-0472">Membrane</keyword>
<feature type="transmembrane region" description="Helical" evidence="18">
    <location>
        <begin position="33"/>
        <end position="53"/>
    </location>
</feature>
<feature type="domain" description="3-oxo-5-alpha-steroid 4-dehydrogenase C-terminal" evidence="19">
    <location>
        <begin position="128"/>
        <end position="276"/>
    </location>
</feature>
<evidence type="ECO:0000256" key="9">
    <source>
        <dbReference type="ARBA" id="ARBA00022928"/>
    </source>
</evidence>
<sequence length="276" mass="31712">MLEKLNSCGDDFIPSYLHPLFGANNDAEMFSQMVWISFFYTLSVALSMALFPAPYGRYSSSKYGFLLPAKIAWITQESPSFIMPVILLLTTSSAFWNSTVNKMLLIGFIIHYVNRSIIFPLCARGNEDTPFIPYISAMAFSIFNGFMQGHYLLNYYLYDEQWLTSPQFIIGFTMFCVGMAINIHSDQQLIHLRKPGETGYKMPVGGLFEYVTAPNFFAEIIEWTGFAIASCSPPAAVFAFFSTVFLCYRAWHHHHFYLKKFDNYPRSRKIIIPFVF</sequence>
<proteinExistence type="inferred from homology"/>
<dbReference type="GO" id="GO:0003865">
    <property type="term" value="F:3-oxo-5-alpha-steroid 4-dehydrogenase activity"/>
    <property type="evidence" value="ECO:0000318"/>
    <property type="project" value="GO_Central"/>
</dbReference>
<dbReference type="Pfam" id="PF02544">
    <property type="entry name" value="Steroid_dh"/>
    <property type="match status" value="1"/>
</dbReference>
<evidence type="ECO:0000313" key="20">
    <source>
        <dbReference type="EMBL" id="EFX65581.1"/>
    </source>
</evidence>
<dbReference type="PANTHER" id="PTHR10556">
    <property type="entry name" value="3-OXO-5-ALPHA-STEROID 4-DEHYDROGENASE"/>
    <property type="match status" value="1"/>
</dbReference>
<evidence type="ECO:0000256" key="8">
    <source>
        <dbReference type="ARBA" id="ARBA00022857"/>
    </source>
</evidence>
<dbReference type="GO" id="GO:0047751">
    <property type="term" value="F:3-oxo-5-alpha-steroid 4-dehydrogenase (NADP+) activity"/>
    <property type="evidence" value="ECO:0007669"/>
    <property type="project" value="UniProtKB-EC"/>
</dbReference>
<comment type="catalytic activity">
    <reaction evidence="17">
        <text>17beta-hydroxy-5alpha-androstan-3-one + NADP(+) = testosterone + NADPH + H(+)</text>
        <dbReference type="Rhea" id="RHEA:50820"/>
        <dbReference type="ChEBI" id="CHEBI:15378"/>
        <dbReference type="ChEBI" id="CHEBI:16330"/>
        <dbReference type="ChEBI" id="CHEBI:17347"/>
        <dbReference type="ChEBI" id="CHEBI:57783"/>
        <dbReference type="ChEBI" id="CHEBI:58349"/>
        <dbReference type="EC" id="1.3.1.22"/>
    </reaction>
    <physiologicalReaction direction="right-to-left" evidence="17">
        <dbReference type="Rhea" id="RHEA:50822"/>
    </physiologicalReaction>
</comment>
<dbReference type="InterPro" id="IPR039357">
    <property type="entry name" value="SRD5A/TECR"/>
</dbReference>
<dbReference type="OMA" id="MFCVYNG"/>
<evidence type="ECO:0000256" key="7">
    <source>
        <dbReference type="ARBA" id="ARBA00022848"/>
    </source>
</evidence>
<gene>
    <name evidence="20" type="ORF">DAPPUDRAFT_303574</name>
</gene>
<evidence type="ECO:0000256" key="15">
    <source>
        <dbReference type="ARBA" id="ARBA00048292"/>
    </source>
</evidence>